<feature type="domain" description="Multidrug resistance protein MdtA-like barrel-sandwich hybrid" evidence="2">
    <location>
        <begin position="83"/>
        <end position="213"/>
    </location>
</feature>
<dbReference type="Gene3D" id="1.10.287.470">
    <property type="entry name" value="Helix hairpin bin"/>
    <property type="match status" value="1"/>
</dbReference>
<dbReference type="InterPro" id="IPR058625">
    <property type="entry name" value="MdtA-like_BSH"/>
</dbReference>
<evidence type="ECO:0000259" key="2">
    <source>
        <dbReference type="Pfam" id="PF25917"/>
    </source>
</evidence>
<comment type="similarity">
    <text evidence="1">Belongs to the membrane fusion protein (MFP) (TC 8.A.1) family.</text>
</comment>
<sequence>MQSRITQLTTKLKKRPAVYLGGGAVLLSAVGLASGVFASEEPAPAAATIYVTAEPVRADTSSANGVTGIVQSVTPLQASAVNGGRIVAIKAQIGDRVEAGQVLAVIDGRAAALRVVQAESDVRRAEALAGERATAANRADTLVASGAMAEAERDAARAEARSAANALAAARAAAALAQTDAGFNVIRAPGAGVVASRSAELGGVVTPGQLLFAIESRAGGMIMAAVPVKLAPSIRPGMRVRYEVDGISGTARVVGASPRIEGGGVAPVRLTIESGAPAPGSIVRVQFSGADADAQMVRLPIAAIQTDARGQRFVYRIDAGRATPTPITVRALNGADARVSAALRPGTPIVAAGGAFLRPGQHVQIAKPGV</sequence>
<evidence type="ECO:0000313" key="3">
    <source>
        <dbReference type="EMBL" id="NUU47877.1"/>
    </source>
</evidence>
<dbReference type="AlphaFoldDB" id="A0A7Y6B5N1"/>
<evidence type="ECO:0000313" key="4">
    <source>
        <dbReference type="Proteomes" id="UP000536441"/>
    </source>
</evidence>
<keyword evidence="4" id="KW-1185">Reference proteome</keyword>
<dbReference type="NCBIfam" id="TIGR01730">
    <property type="entry name" value="RND_mfp"/>
    <property type="match status" value="1"/>
</dbReference>
<dbReference type="InterPro" id="IPR006143">
    <property type="entry name" value="RND_pump_MFP"/>
</dbReference>
<dbReference type="Proteomes" id="UP000536441">
    <property type="component" value="Unassembled WGS sequence"/>
</dbReference>
<dbReference type="EMBL" id="JABMCH010000066">
    <property type="protein sequence ID" value="NUU47877.1"/>
    <property type="molecule type" value="Genomic_DNA"/>
</dbReference>
<protein>
    <submittedName>
        <fullName evidence="3">Efflux RND transporter periplasmic adaptor subunit</fullName>
    </submittedName>
</protein>
<dbReference type="Gene3D" id="2.40.420.20">
    <property type="match status" value="1"/>
</dbReference>
<gene>
    <name evidence="3" type="ORF">HP438_12955</name>
</gene>
<organism evidence="3 4">
    <name type="scientific">Sphingomonas zeae</name>
    <dbReference type="NCBI Taxonomy" id="1646122"/>
    <lineage>
        <taxon>Bacteria</taxon>
        <taxon>Pseudomonadati</taxon>
        <taxon>Pseudomonadota</taxon>
        <taxon>Alphaproteobacteria</taxon>
        <taxon>Sphingomonadales</taxon>
        <taxon>Sphingomonadaceae</taxon>
        <taxon>Sphingomonas</taxon>
    </lineage>
</organism>
<reference evidence="3 4" key="1">
    <citation type="submission" date="2020-05" db="EMBL/GenBank/DDBJ databases">
        <title>Genome Sequencing of Type Strains.</title>
        <authorList>
            <person name="Lemaire J.F."/>
            <person name="Inderbitzin P."/>
            <person name="Gregorio O.A."/>
            <person name="Collins S.B."/>
            <person name="Wespe N."/>
            <person name="Knight-Connoni V."/>
        </authorList>
    </citation>
    <scope>NUCLEOTIDE SEQUENCE [LARGE SCALE GENOMIC DNA]</scope>
    <source>
        <strain evidence="3 4">DSM 100049</strain>
    </source>
</reference>
<dbReference type="SUPFAM" id="SSF111369">
    <property type="entry name" value="HlyD-like secretion proteins"/>
    <property type="match status" value="1"/>
</dbReference>
<dbReference type="RefSeq" id="WP_175312473.1">
    <property type="nucleotide sequence ID" value="NZ_CBCRYR010000002.1"/>
</dbReference>
<dbReference type="PANTHER" id="PTHR30469:SF15">
    <property type="entry name" value="HLYD FAMILY OF SECRETION PROTEINS"/>
    <property type="match status" value="1"/>
</dbReference>
<dbReference type="Gene3D" id="2.40.50.100">
    <property type="match status" value="1"/>
</dbReference>
<dbReference type="PANTHER" id="PTHR30469">
    <property type="entry name" value="MULTIDRUG RESISTANCE PROTEIN MDTA"/>
    <property type="match status" value="1"/>
</dbReference>
<accession>A0A7Y6B5N1</accession>
<dbReference type="Pfam" id="PF25917">
    <property type="entry name" value="BSH_RND"/>
    <property type="match status" value="1"/>
</dbReference>
<evidence type="ECO:0000256" key="1">
    <source>
        <dbReference type="ARBA" id="ARBA00009477"/>
    </source>
</evidence>
<dbReference type="GO" id="GO:1990281">
    <property type="term" value="C:efflux pump complex"/>
    <property type="evidence" value="ECO:0007669"/>
    <property type="project" value="TreeGrafter"/>
</dbReference>
<proteinExistence type="inferred from homology"/>
<name>A0A7Y6B5N1_9SPHN</name>
<comment type="caution">
    <text evidence="3">The sequence shown here is derived from an EMBL/GenBank/DDBJ whole genome shotgun (WGS) entry which is preliminary data.</text>
</comment>
<dbReference type="GO" id="GO:0015562">
    <property type="term" value="F:efflux transmembrane transporter activity"/>
    <property type="evidence" value="ECO:0007669"/>
    <property type="project" value="TreeGrafter"/>
</dbReference>